<dbReference type="RefSeq" id="WP_184792982.1">
    <property type="nucleotide sequence ID" value="NZ_BONT01000103.1"/>
</dbReference>
<organism evidence="1 2">
    <name type="scientific">Phytomonospora endophytica</name>
    <dbReference type="NCBI Taxonomy" id="714109"/>
    <lineage>
        <taxon>Bacteria</taxon>
        <taxon>Bacillati</taxon>
        <taxon>Actinomycetota</taxon>
        <taxon>Actinomycetes</taxon>
        <taxon>Micromonosporales</taxon>
        <taxon>Micromonosporaceae</taxon>
        <taxon>Phytomonospora</taxon>
    </lineage>
</organism>
<comment type="caution">
    <text evidence="1">The sequence shown here is derived from an EMBL/GenBank/DDBJ whole genome shotgun (WGS) entry which is preliminary data.</text>
</comment>
<sequence length="71" mass="7794">MTRLTLAVPDELAAQIRAAADGNVSGWLADVARKELLREEAVAVADYEARRARRDADAEAAWESERFGYSA</sequence>
<keyword evidence="1" id="KW-0645">Protease</keyword>
<accession>A0A841FVU0</accession>
<evidence type="ECO:0000313" key="2">
    <source>
        <dbReference type="Proteomes" id="UP000548476"/>
    </source>
</evidence>
<reference evidence="1 2" key="1">
    <citation type="submission" date="2020-08" db="EMBL/GenBank/DDBJ databases">
        <title>Genomic Encyclopedia of Type Strains, Phase IV (KMG-IV): sequencing the most valuable type-strain genomes for metagenomic binning, comparative biology and taxonomic classification.</title>
        <authorList>
            <person name="Goeker M."/>
        </authorList>
    </citation>
    <scope>NUCLEOTIDE SEQUENCE [LARGE SCALE GENOMIC DNA]</scope>
    <source>
        <strain evidence="1 2">YIM 65646</strain>
    </source>
</reference>
<dbReference type="GO" id="GO:0008233">
    <property type="term" value="F:peptidase activity"/>
    <property type="evidence" value="ECO:0007669"/>
    <property type="project" value="UniProtKB-KW"/>
</dbReference>
<dbReference type="GO" id="GO:0006508">
    <property type="term" value="P:proteolysis"/>
    <property type="evidence" value="ECO:0007669"/>
    <property type="project" value="UniProtKB-KW"/>
</dbReference>
<keyword evidence="2" id="KW-1185">Reference proteome</keyword>
<protein>
    <submittedName>
        <fullName evidence="1">Regulator of protease activity HflC (Stomatin/prohibitin superfamily)</fullName>
    </submittedName>
</protein>
<keyword evidence="1" id="KW-0378">Hydrolase</keyword>
<proteinExistence type="predicted"/>
<evidence type="ECO:0000313" key="1">
    <source>
        <dbReference type="EMBL" id="MBB6039904.1"/>
    </source>
</evidence>
<gene>
    <name evidence="1" type="ORF">HNR73_007803</name>
</gene>
<dbReference type="AlphaFoldDB" id="A0A841FVU0"/>
<dbReference type="Proteomes" id="UP000548476">
    <property type="component" value="Unassembled WGS sequence"/>
</dbReference>
<dbReference type="EMBL" id="JACHGT010000027">
    <property type="protein sequence ID" value="MBB6039904.1"/>
    <property type="molecule type" value="Genomic_DNA"/>
</dbReference>
<name>A0A841FVU0_9ACTN</name>